<dbReference type="eggNOG" id="COG1404">
    <property type="taxonomic scope" value="Bacteria"/>
</dbReference>
<feature type="domain" description="Inhibitor I9" evidence="9">
    <location>
        <begin position="68"/>
        <end position="139"/>
    </location>
</feature>
<evidence type="ECO:0000256" key="5">
    <source>
        <dbReference type="PROSITE-ProRule" id="PRU01240"/>
    </source>
</evidence>
<dbReference type="GO" id="GO:0006508">
    <property type="term" value="P:proteolysis"/>
    <property type="evidence" value="ECO:0007669"/>
    <property type="project" value="UniProtKB-KW"/>
</dbReference>
<reference evidence="10 11" key="1">
    <citation type="journal article" date="2010" name="Stand. Genomic Sci.">
        <title>Complete genome sequence of Haliangium ochraceum type strain (SMP-2).</title>
        <authorList>
            <consortium name="US DOE Joint Genome Institute (JGI-PGF)"/>
            <person name="Ivanova N."/>
            <person name="Daum C."/>
            <person name="Lang E."/>
            <person name="Abt B."/>
            <person name="Kopitz M."/>
            <person name="Saunders E."/>
            <person name="Lapidus A."/>
            <person name="Lucas S."/>
            <person name="Glavina Del Rio T."/>
            <person name="Nolan M."/>
            <person name="Tice H."/>
            <person name="Copeland A."/>
            <person name="Cheng J.F."/>
            <person name="Chen F."/>
            <person name="Bruce D."/>
            <person name="Goodwin L."/>
            <person name="Pitluck S."/>
            <person name="Mavromatis K."/>
            <person name="Pati A."/>
            <person name="Mikhailova N."/>
            <person name="Chen A."/>
            <person name="Palaniappan K."/>
            <person name="Land M."/>
            <person name="Hauser L."/>
            <person name="Chang Y.J."/>
            <person name="Jeffries C.D."/>
            <person name="Detter J.C."/>
            <person name="Brettin T."/>
            <person name="Rohde M."/>
            <person name="Goker M."/>
            <person name="Bristow J."/>
            <person name="Markowitz V."/>
            <person name="Eisen J.A."/>
            <person name="Hugenholtz P."/>
            <person name="Kyrpides N.C."/>
            <person name="Klenk H.P."/>
        </authorList>
    </citation>
    <scope>NUCLEOTIDE SEQUENCE [LARGE SCALE GENOMIC DNA]</scope>
    <source>
        <strain evidence="11">DSM 14365 / CIP 107738 / JCM 11303 / AJ 13395 / SMP-2</strain>
    </source>
</reference>
<evidence type="ECO:0000259" key="9">
    <source>
        <dbReference type="Pfam" id="PF05922"/>
    </source>
</evidence>
<dbReference type="MEROPS" id="S08.008"/>
<dbReference type="SUPFAM" id="SSF50405">
    <property type="entry name" value="Actin-crosslinking proteins"/>
    <property type="match status" value="1"/>
</dbReference>
<evidence type="ECO:0000259" key="8">
    <source>
        <dbReference type="Pfam" id="PF00082"/>
    </source>
</evidence>
<dbReference type="InterPro" id="IPR034193">
    <property type="entry name" value="PCSK9_ProteinaseK-like"/>
</dbReference>
<organism evidence="10 11">
    <name type="scientific">Haliangium ochraceum (strain DSM 14365 / JCM 11303 / SMP-2)</name>
    <dbReference type="NCBI Taxonomy" id="502025"/>
    <lineage>
        <taxon>Bacteria</taxon>
        <taxon>Pseudomonadati</taxon>
        <taxon>Myxococcota</taxon>
        <taxon>Polyangia</taxon>
        <taxon>Haliangiales</taxon>
        <taxon>Kofleriaceae</taxon>
        <taxon>Haliangium</taxon>
    </lineage>
</organism>
<keyword evidence="2 5" id="KW-0645">Protease</keyword>
<keyword evidence="4 5" id="KW-0720">Serine protease</keyword>
<dbReference type="PROSITE" id="PS00138">
    <property type="entry name" value="SUBTILASE_SER"/>
    <property type="match status" value="1"/>
</dbReference>
<dbReference type="SUPFAM" id="SSF52743">
    <property type="entry name" value="Subtilisin-like"/>
    <property type="match status" value="1"/>
</dbReference>
<keyword evidence="3 5" id="KW-0378">Hydrolase</keyword>
<dbReference type="PROSITE" id="PS00136">
    <property type="entry name" value="SUBTILASE_ASP"/>
    <property type="match status" value="1"/>
</dbReference>
<dbReference type="FunFam" id="3.40.50.200:FF:000014">
    <property type="entry name" value="Proteinase K"/>
    <property type="match status" value="1"/>
</dbReference>
<dbReference type="InterPro" id="IPR023828">
    <property type="entry name" value="Peptidase_S8_Ser-AS"/>
</dbReference>
<dbReference type="Gene3D" id="3.30.70.80">
    <property type="entry name" value="Peptidase S8 propeptide/proteinase inhibitor I9"/>
    <property type="match status" value="1"/>
</dbReference>
<dbReference type="Pfam" id="PF00082">
    <property type="entry name" value="Peptidase_S8"/>
    <property type="match status" value="1"/>
</dbReference>
<dbReference type="PRINTS" id="PR00723">
    <property type="entry name" value="SUBTILISIN"/>
</dbReference>
<feature type="domain" description="Peptidase S8/S53" evidence="8">
    <location>
        <begin position="176"/>
        <end position="403"/>
    </location>
</feature>
<dbReference type="Pfam" id="PF05922">
    <property type="entry name" value="Inhibitor_I9"/>
    <property type="match status" value="1"/>
</dbReference>
<dbReference type="InterPro" id="IPR015500">
    <property type="entry name" value="Peptidase_S8_subtilisin-rel"/>
</dbReference>
<dbReference type="Proteomes" id="UP000001880">
    <property type="component" value="Chromosome"/>
</dbReference>
<comment type="similarity">
    <text evidence="1 5 6">Belongs to the peptidase S8 family.</text>
</comment>
<dbReference type="Gene3D" id="3.40.50.200">
    <property type="entry name" value="Peptidase S8/S53 domain"/>
    <property type="match status" value="1"/>
</dbReference>
<evidence type="ECO:0000313" key="11">
    <source>
        <dbReference type="Proteomes" id="UP000001880"/>
    </source>
</evidence>
<feature type="active site" description="Charge relay system" evidence="5">
    <location>
        <position position="212"/>
    </location>
</feature>
<keyword evidence="11" id="KW-1185">Reference proteome</keyword>
<dbReference type="HOGENOM" id="CLU_011263_1_7_7"/>
<dbReference type="PROSITE" id="PS00137">
    <property type="entry name" value="SUBTILASE_HIS"/>
    <property type="match status" value="1"/>
</dbReference>
<dbReference type="RefSeq" id="WP_012831757.1">
    <property type="nucleotide sequence ID" value="NC_013440.1"/>
</dbReference>
<feature type="active site" description="Charge relay system" evidence="5">
    <location>
        <position position="179"/>
    </location>
</feature>
<evidence type="ECO:0000256" key="7">
    <source>
        <dbReference type="SAM" id="SignalP"/>
    </source>
</evidence>
<evidence type="ECO:0000256" key="3">
    <source>
        <dbReference type="ARBA" id="ARBA00022801"/>
    </source>
</evidence>
<dbReference type="PANTHER" id="PTHR43806">
    <property type="entry name" value="PEPTIDASE S8"/>
    <property type="match status" value="1"/>
</dbReference>
<dbReference type="SUPFAM" id="SSF54897">
    <property type="entry name" value="Protease propeptides/inhibitors"/>
    <property type="match status" value="1"/>
</dbReference>
<dbReference type="EMBL" id="CP001804">
    <property type="protein sequence ID" value="ACY19165.1"/>
    <property type="molecule type" value="Genomic_DNA"/>
</dbReference>
<dbReference type="InterPro" id="IPR022398">
    <property type="entry name" value="Peptidase_S8_His-AS"/>
</dbReference>
<name>D0LT29_HALO1</name>
<proteinExistence type="inferred from homology"/>
<dbReference type="KEGG" id="hoh:Hoch_6701"/>
<dbReference type="PROSITE" id="PS51257">
    <property type="entry name" value="PROKAR_LIPOPROTEIN"/>
    <property type="match status" value="1"/>
</dbReference>
<feature type="signal peptide" evidence="7">
    <location>
        <begin position="1"/>
        <end position="18"/>
    </location>
</feature>
<evidence type="ECO:0000313" key="10">
    <source>
        <dbReference type="EMBL" id="ACY19165.1"/>
    </source>
</evidence>
<protein>
    <submittedName>
        <fullName evidence="10">Peptidase S8 and S53 subtilisin kexin sedolisin</fullName>
    </submittedName>
</protein>
<evidence type="ECO:0000256" key="1">
    <source>
        <dbReference type="ARBA" id="ARBA00011073"/>
    </source>
</evidence>
<feature type="active site" description="Charge relay system" evidence="5">
    <location>
        <position position="364"/>
    </location>
</feature>
<dbReference type="STRING" id="502025.Hoch_6701"/>
<dbReference type="CDD" id="cd00257">
    <property type="entry name" value="beta-trefoil_FSCN-like"/>
    <property type="match status" value="1"/>
</dbReference>
<keyword evidence="7" id="KW-0732">Signal</keyword>
<dbReference type="GO" id="GO:0005615">
    <property type="term" value="C:extracellular space"/>
    <property type="evidence" value="ECO:0007669"/>
    <property type="project" value="TreeGrafter"/>
</dbReference>
<dbReference type="AlphaFoldDB" id="D0LT29"/>
<accession>D0LT29</accession>
<evidence type="ECO:0000256" key="4">
    <source>
        <dbReference type="ARBA" id="ARBA00022825"/>
    </source>
</evidence>
<dbReference type="CDD" id="cd04077">
    <property type="entry name" value="Peptidases_S8_PCSK9_ProteinaseK_like"/>
    <property type="match status" value="1"/>
</dbReference>
<feature type="chain" id="PRO_5003010562" evidence="7">
    <location>
        <begin position="19"/>
        <end position="558"/>
    </location>
</feature>
<dbReference type="InterPro" id="IPR037045">
    <property type="entry name" value="S8pro/Inhibitor_I9_sf"/>
</dbReference>
<sequence length="558" mass="57457">MNSAPFKLVRSLLLPALAASLTGCMVDMEGMNEFAHRDEIDVATDEAELAAPSVAPGILRAERAIPGQYIVVLNDGAIAAEHSVATMARELARSRSGKILSTYEHSIRGFAARMSEKDAADLLRDPRVAYVAEDGVVEISGSQGGAPWGLDRIDERDRRLNGLYTYHGTGAGVHAYIIDTGVRLSHQQFSGRMGTGFDAVSAGGNADDCNGHGTHVAGTVAGATYGVAKAATIHPVRVLGCNGSGSFSGVIAGVDWVANNHVKPAVANMSLGGGAYQPIDDAIARATGAGVTMVVAAGNENTDACTKSPARAASAITVGATAENDTRSSFSNYGSCVDIFAPGSNILSAYHTGDAATATLSGTSMAAPHVAGVAALYLESTPYASPAQVDARLKSAAIPGAVGNAGAGSPNRLLHNGLRNISLRASNGQYMVAEGGGDSWVLANRGAIGNWERFDIADLNGADLRHGDVINLRVSRGVYLAATNGGGGGLEANRTVAGSWETFRIWNLDGWSDFLTGDRVAIQSTNGHYLVAEGGGGGIVNANRGAVGPWETFVITVH</sequence>
<dbReference type="InterPro" id="IPR008999">
    <property type="entry name" value="Actin-crosslinking"/>
</dbReference>
<dbReference type="InterPro" id="IPR000209">
    <property type="entry name" value="Peptidase_S8/S53_dom"/>
</dbReference>
<dbReference type="GO" id="GO:0004252">
    <property type="term" value="F:serine-type endopeptidase activity"/>
    <property type="evidence" value="ECO:0007669"/>
    <property type="project" value="UniProtKB-UniRule"/>
</dbReference>
<dbReference type="InterPro" id="IPR023827">
    <property type="entry name" value="Peptidase_S8_Asp-AS"/>
</dbReference>
<dbReference type="InterPro" id="IPR050131">
    <property type="entry name" value="Peptidase_S8_subtilisin-like"/>
</dbReference>
<evidence type="ECO:0000256" key="6">
    <source>
        <dbReference type="RuleBase" id="RU003355"/>
    </source>
</evidence>
<dbReference type="InterPro" id="IPR036852">
    <property type="entry name" value="Peptidase_S8/S53_dom_sf"/>
</dbReference>
<dbReference type="InterPro" id="IPR010259">
    <property type="entry name" value="S8pro/Inhibitor_I9"/>
</dbReference>
<dbReference type="PANTHER" id="PTHR43806:SF11">
    <property type="entry name" value="CEREVISIN-RELATED"/>
    <property type="match status" value="1"/>
</dbReference>
<evidence type="ECO:0000256" key="2">
    <source>
        <dbReference type="ARBA" id="ARBA00022670"/>
    </source>
</evidence>
<dbReference type="PROSITE" id="PS51892">
    <property type="entry name" value="SUBTILASE"/>
    <property type="match status" value="1"/>
</dbReference>
<gene>
    <name evidence="10" type="ordered locus">Hoch_6701</name>
</gene>
<dbReference type="Gene3D" id="2.80.10.50">
    <property type="match status" value="1"/>
</dbReference>